<feature type="transmembrane region" description="Helical" evidence="7">
    <location>
        <begin position="349"/>
        <end position="371"/>
    </location>
</feature>
<dbReference type="CDD" id="cd06261">
    <property type="entry name" value="TM_PBP2"/>
    <property type="match status" value="1"/>
</dbReference>
<keyword evidence="6 7" id="KW-0472">Membrane</keyword>
<dbReference type="PROSITE" id="PS50928">
    <property type="entry name" value="ABC_TM1"/>
    <property type="match status" value="1"/>
</dbReference>
<keyword evidence="3" id="KW-1003">Cell membrane</keyword>
<evidence type="ECO:0000256" key="1">
    <source>
        <dbReference type="ARBA" id="ARBA00004651"/>
    </source>
</evidence>
<feature type="transmembrane region" description="Helical" evidence="7">
    <location>
        <begin position="104"/>
        <end position="125"/>
    </location>
</feature>
<dbReference type="InterPro" id="IPR000515">
    <property type="entry name" value="MetI-like"/>
</dbReference>
<reference evidence="10 11" key="1">
    <citation type="submission" date="2020-01" db="EMBL/GenBank/DDBJ databases">
        <title>Polyphasic characterisation and genomic insights into a novel alkali tolerant bacterium VR-M41.</title>
        <authorList>
            <person name="Vemuluri V.R."/>
        </authorList>
    </citation>
    <scope>NUCLEOTIDE SEQUENCE [LARGE SCALE GENOMIC DNA]</scope>
    <source>
        <strain evidence="10 11">VR-M41</strain>
    </source>
</reference>
<keyword evidence="2 7" id="KW-0813">Transport</keyword>
<feature type="transmembrane region" description="Helical" evidence="7">
    <location>
        <begin position="137"/>
        <end position="158"/>
    </location>
</feature>
<feature type="transmembrane region" description="Helical" evidence="7">
    <location>
        <begin position="203"/>
        <end position="227"/>
    </location>
</feature>
<evidence type="ECO:0000256" key="4">
    <source>
        <dbReference type="ARBA" id="ARBA00022692"/>
    </source>
</evidence>
<sequence length="515" mass="54365">MSELSVTEPSAAGSSSASGLDAGIGGGARTSSEYAQAGFAWIASLLLTLILLANAFDYGTGAVKPAVLGAAGAYAFFTLVQIVIALLIRRDLRAVGHIRGGTRALGWVQLLSLASGNVFAAAAAFQLIKKVKTPEYIFAGYMLMTQIGVIAISALNLFKPYVADTFPLGMLVLLIVAGFQFASLLLIAAFVKCGAVPGWMVWIALALILTAAAGNLFALLLGIVLLAKIRSQKSPASPRWEDAIDRLSRGTTSMLGMFFVFFLFSLSVCSLFTFDYGMAVENNYGAILQTPSLAYPLGTDNFGRDLFSRIVFGARISLIVGAVSTLIPFVVGGILGAVSGYYGRRTDNIIMRALDILYSIPGILLAIAIIAAFGANTVNLILALSVGAIPTYARTMRANVMMVSTYEFVDAARAFGSGNLSIIFKHIVPNSMAPMIVKATLTIGTAVISTSSLSYLGLGVEPHIPEWGNILKLGSAYLETNSYLAIYPGLAIIALVLSFNFLGDGLRDALDPKLD</sequence>
<feature type="transmembrane region" description="Helical" evidence="7">
    <location>
        <begin position="484"/>
        <end position="503"/>
    </location>
</feature>
<evidence type="ECO:0000256" key="8">
    <source>
        <dbReference type="SAM" id="MobiDB-lite"/>
    </source>
</evidence>
<evidence type="ECO:0000259" key="9">
    <source>
        <dbReference type="PROSITE" id="PS50928"/>
    </source>
</evidence>
<evidence type="ECO:0000256" key="7">
    <source>
        <dbReference type="RuleBase" id="RU363032"/>
    </source>
</evidence>
<keyword evidence="5 7" id="KW-1133">Transmembrane helix</keyword>
<feature type="transmembrane region" description="Helical" evidence="7">
    <location>
        <begin position="38"/>
        <end position="56"/>
    </location>
</feature>
<feature type="compositionally biased region" description="Low complexity" evidence="8">
    <location>
        <begin position="10"/>
        <end position="20"/>
    </location>
</feature>
<evidence type="ECO:0000256" key="2">
    <source>
        <dbReference type="ARBA" id="ARBA00022448"/>
    </source>
</evidence>
<dbReference type="SUPFAM" id="SSF161098">
    <property type="entry name" value="MetI-like"/>
    <property type="match status" value="1"/>
</dbReference>
<evidence type="ECO:0000256" key="6">
    <source>
        <dbReference type="ARBA" id="ARBA00023136"/>
    </source>
</evidence>
<gene>
    <name evidence="10" type="ORF">GYN08_21860</name>
</gene>
<feature type="transmembrane region" description="Helical" evidence="7">
    <location>
        <begin position="170"/>
        <end position="191"/>
    </location>
</feature>
<dbReference type="InterPro" id="IPR050366">
    <property type="entry name" value="BP-dependent_transpt_permease"/>
</dbReference>
<dbReference type="InterPro" id="IPR035906">
    <property type="entry name" value="MetI-like_sf"/>
</dbReference>
<dbReference type="RefSeq" id="WP_166279324.1">
    <property type="nucleotide sequence ID" value="NZ_JAAFGS010000012.1"/>
</dbReference>
<evidence type="ECO:0000256" key="5">
    <source>
        <dbReference type="ARBA" id="ARBA00022989"/>
    </source>
</evidence>
<feature type="transmembrane region" description="Helical" evidence="7">
    <location>
        <begin position="254"/>
        <end position="274"/>
    </location>
</feature>
<keyword evidence="4 7" id="KW-0812">Transmembrane</keyword>
<protein>
    <submittedName>
        <fullName evidence="10">ABC transporter permease</fullName>
    </submittedName>
</protein>
<dbReference type="Gene3D" id="1.10.3720.10">
    <property type="entry name" value="MetI-like"/>
    <property type="match status" value="1"/>
</dbReference>
<feature type="transmembrane region" description="Helical" evidence="7">
    <location>
        <begin position="68"/>
        <end position="88"/>
    </location>
</feature>
<dbReference type="Proteomes" id="UP000800303">
    <property type="component" value="Unassembled WGS sequence"/>
</dbReference>
<organism evidence="10 11">
    <name type="scientific">Saccharibacillus alkalitolerans</name>
    <dbReference type="NCBI Taxonomy" id="2705290"/>
    <lineage>
        <taxon>Bacteria</taxon>
        <taxon>Bacillati</taxon>
        <taxon>Bacillota</taxon>
        <taxon>Bacilli</taxon>
        <taxon>Bacillales</taxon>
        <taxon>Paenibacillaceae</taxon>
        <taxon>Saccharibacillus</taxon>
    </lineage>
</organism>
<feature type="transmembrane region" description="Helical" evidence="7">
    <location>
        <begin position="316"/>
        <end position="342"/>
    </location>
</feature>
<dbReference type="PANTHER" id="PTHR43386">
    <property type="entry name" value="OLIGOPEPTIDE TRANSPORT SYSTEM PERMEASE PROTEIN APPC"/>
    <property type="match status" value="1"/>
</dbReference>
<comment type="subcellular location">
    <subcellularLocation>
        <location evidence="1 7">Cell membrane</location>
        <topology evidence="1 7">Multi-pass membrane protein</topology>
    </subcellularLocation>
</comment>
<dbReference type="EMBL" id="JAAFGS010000012">
    <property type="protein sequence ID" value="NGZ77942.1"/>
    <property type="molecule type" value="Genomic_DNA"/>
</dbReference>
<feature type="region of interest" description="Disordered" evidence="8">
    <location>
        <begin position="1"/>
        <end position="20"/>
    </location>
</feature>
<keyword evidence="11" id="KW-1185">Reference proteome</keyword>
<dbReference type="PANTHER" id="PTHR43386:SF1">
    <property type="entry name" value="D,D-DIPEPTIDE TRANSPORT SYSTEM PERMEASE PROTEIN DDPC-RELATED"/>
    <property type="match status" value="1"/>
</dbReference>
<evidence type="ECO:0000313" key="11">
    <source>
        <dbReference type="Proteomes" id="UP000800303"/>
    </source>
</evidence>
<dbReference type="Pfam" id="PF00528">
    <property type="entry name" value="BPD_transp_1"/>
    <property type="match status" value="1"/>
</dbReference>
<proteinExistence type="inferred from homology"/>
<comment type="caution">
    <text evidence="10">The sequence shown here is derived from an EMBL/GenBank/DDBJ whole genome shotgun (WGS) entry which is preliminary data.</text>
</comment>
<evidence type="ECO:0000256" key="3">
    <source>
        <dbReference type="ARBA" id="ARBA00022475"/>
    </source>
</evidence>
<feature type="domain" description="ABC transmembrane type-1" evidence="9">
    <location>
        <begin position="314"/>
        <end position="503"/>
    </location>
</feature>
<accession>A0ABX0FAI1</accession>
<comment type="similarity">
    <text evidence="7">Belongs to the binding-protein-dependent transport system permease family.</text>
</comment>
<name>A0ABX0FAI1_9BACL</name>
<evidence type="ECO:0000313" key="10">
    <source>
        <dbReference type="EMBL" id="NGZ77942.1"/>
    </source>
</evidence>